<dbReference type="RefSeq" id="WP_317831742.1">
    <property type="nucleotide sequence ID" value="NZ_CP136920.1"/>
</dbReference>
<evidence type="ECO:0000256" key="1">
    <source>
        <dbReference type="ARBA" id="ARBA00008270"/>
    </source>
</evidence>
<keyword evidence="2" id="KW-0413">Isomerase</keyword>
<dbReference type="NCBIfam" id="TIGR00654">
    <property type="entry name" value="PhzF_family"/>
    <property type="match status" value="1"/>
</dbReference>
<dbReference type="Pfam" id="PF02567">
    <property type="entry name" value="PhzC-PhzF"/>
    <property type="match status" value="1"/>
</dbReference>
<evidence type="ECO:0000256" key="2">
    <source>
        <dbReference type="ARBA" id="ARBA00023235"/>
    </source>
</evidence>
<comment type="similarity">
    <text evidence="1">Belongs to the PhzF family.</text>
</comment>
<dbReference type="KEGG" id="puo:RZN69_14050"/>
<keyword evidence="5" id="KW-1185">Reference proteome</keyword>
<dbReference type="SUPFAM" id="SSF54506">
    <property type="entry name" value="Diaminopimelate epimerase-like"/>
    <property type="match status" value="1"/>
</dbReference>
<protein>
    <submittedName>
        <fullName evidence="4">PhzF family phenazine biosynthesis protein</fullName>
    </submittedName>
</protein>
<evidence type="ECO:0000313" key="5">
    <source>
        <dbReference type="Proteomes" id="UP001304300"/>
    </source>
</evidence>
<dbReference type="AlphaFoldDB" id="A0AAQ3L8P6"/>
<dbReference type="Gene3D" id="3.10.310.10">
    <property type="entry name" value="Diaminopimelate Epimerase, Chain A, domain 1"/>
    <property type="match status" value="2"/>
</dbReference>
<organism evidence="4 5">
    <name type="scientific">Rubellicoccus peritrichatus</name>
    <dbReference type="NCBI Taxonomy" id="3080537"/>
    <lineage>
        <taxon>Bacteria</taxon>
        <taxon>Pseudomonadati</taxon>
        <taxon>Verrucomicrobiota</taxon>
        <taxon>Opitutia</taxon>
        <taxon>Puniceicoccales</taxon>
        <taxon>Cerasicoccaceae</taxon>
        <taxon>Rubellicoccus</taxon>
    </lineage>
</organism>
<sequence>MKIPYYQVDAFTNKVFGGNPAGVCPLDKWLDDSTLQAIAAEHNLSETAFYVPSDNHYELRWLTPNMEVDLCGHATLATAHVLYSEYGATDCLKFSTKSGLLAVNKEGNFLSMSFPSRQGVEVDISDELIAGLGSKPKQLYKSRDYLAVFDSEETVRQINPNAEALLKLDCLGIIATAPGSDVDFVSRFFAPSAGILEDPVTGSAHCTLIPYWSRRLQKQQLEAKQISQRGGYLRCEDFGDRVKISGQAVTYCKGEINI</sequence>
<feature type="active site" evidence="3">
    <location>
        <position position="46"/>
    </location>
</feature>
<dbReference type="Proteomes" id="UP001304300">
    <property type="component" value="Chromosome"/>
</dbReference>
<accession>A0AAQ3L8P6</accession>
<proteinExistence type="inferred from homology"/>
<dbReference type="EMBL" id="CP136920">
    <property type="protein sequence ID" value="WOO39742.1"/>
    <property type="molecule type" value="Genomic_DNA"/>
</dbReference>
<reference evidence="4 5" key="1">
    <citation type="submission" date="2023-10" db="EMBL/GenBank/DDBJ databases">
        <title>Rubellicoccus peritrichatus gen. nov., sp. nov., isolated from an algae of coral reef tank.</title>
        <authorList>
            <person name="Luo J."/>
        </authorList>
    </citation>
    <scope>NUCLEOTIDE SEQUENCE [LARGE SCALE GENOMIC DNA]</scope>
    <source>
        <strain evidence="4 5">CR14</strain>
    </source>
</reference>
<dbReference type="GO" id="GO:0016853">
    <property type="term" value="F:isomerase activity"/>
    <property type="evidence" value="ECO:0007669"/>
    <property type="project" value="UniProtKB-KW"/>
</dbReference>
<dbReference type="PANTHER" id="PTHR13774">
    <property type="entry name" value="PHENAZINE BIOSYNTHESIS PROTEIN"/>
    <property type="match status" value="1"/>
</dbReference>
<dbReference type="PIRSF" id="PIRSF016184">
    <property type="entry name" value="PhzC_PhzF"/>
    <property type="match status" value="1"/>
</dbReference>
<dbReference type="GO" id="GO:0005737">
    <property type="term" value="C:cytoplasm"/>
    <property type="evidence" value="ECO:0007669"/>
    <property type="project" value="TreeGrafter"/>
</dbReference>
<gene>
    <name evidence="4" type="ORF">RZN69_14050</name>
</gene>
<name>A0AAQ3L8P6_9BACT</name>
<dbReference type="InterPro" id="IPR003719">
    <property type="entry name" value="Phenazine_PhzF-like"/>
</dbReference>
<evidence type="ECO:0000313" key="4">
    <source>
        <dbReference type="EMBL" id="WOO39742.1"/>
    </source>
</evidence>
<evidence type="ECO:0000256" key="3">
    <source>
        <dbReference type="PIRSR" id="PIRSR016184-1"/>
    </source>
</evidence>
<dbReference type="PANTHER" id="PTHR13774:SF17">
    <property type="entry name" value="PHENAZINE BIOSYNTHESIS-LIKE DOMAIN-CONTAINING PROTEIN"/>
    <property type="match status" value="1"/>
</dbReference>